<dbReference type="InterPro" id="IPR032806">
    <property type="entry name" value="YbfD_N"/>
</dbReference>
<keyword evidence="4" id="KW-1185">Reference proteome</keyword>
<dbReference type="Pfam" id="PF01609">
    <property type="entry name" value="DDE_Tnp_1"/>
    <property type="match status" value="1"/>
</dbReference>
<dbReference type="PANTHER" id="PTHR30298">
    <property type="entry name" value="H REPEAT-ASSOCIATED PREDICTED TRANSPOSASE"/>
    <property type="match status" value="1"/>
</dbReference>
<organism evidence="3 4">
    <name type="scientific">Labedaea rhizosphaerae</name>
    <dbReference type="NCBI Taxonomy" id="598644"/>
    <lineage>
        <taxon>Bacteria</taxon>
        <taxon>Bacillati</taxon>
        <taxon>Actinomycetota</taxon>
        <taxon>Actinomycetes</taxon>
        <taxon>Pseudonocardiales</taxon>
        <taxon>Pseudonocardiaceae</taxon>
        <taxon>Labedaea</taxon>
    </lineage>
</organism>
<evidence type="ECO:0000313" key="3">
    <source>
        <dbReference type="EMBL" id="TDQ04963.1"/>
    </source>
</evidence>
<dbReference type="EMBL" id="SNXZ01000001">
    <property type="protein sequence ID" value="TDQ04963.1"/>
    <property type="molecule type" value="Genomic_DNA"/>
</dbReference>
<dbReference type="InterPro" id="IPR051698">
    <property type="entry name" value="Transposase_11-like"/>
</dbReference>
<feature type="domain" description="Transposase IS4-like" evidence="1">
    <location>
        <begin position="98"/>
        <end position="331"/>
    </location>
</feature>
<dbReference type="GO" id="GO:0004803">
    <property type="term" value="F:transposase activity"/>
    <property type="evidence" value="ECO:0007669"/>
    <property type="project" value="InterPro"/>
</dbReference>
<sequence length="396" mass="43399">MRHRLGALLVMAAAAVAAGSQSLLAIWEWVADLPQWALAALGARLDPRTGPRHVAPGEATLRRALAMIDGDELDAAVSAWIVDHTEPHDLEQLGWVPVAVDGKTLRGTVGRTGGAGVHLLSALTHQRPVVVGQRLVPIGCSEISEFAPLLERISQAGIDLSTVVVTADALHTTHAHATYLRQRDAHYVFVVKKNQRRLYHQLAALPWPHAIHHTSTGIGHGRLEQRTLEVLPAPTNLGFPGAGFPGVAQVCQITRYRTNRTTGIRQTHTSFALTSLTPDHTTPAHLTRLLRGHWSIENQLHWIRDTTYREDHSQVRTHTTPRAMATLRNLTLSALRLTHHNTSIATALRTMTRNITNPLTLLGIPTPTNNQPTLTTPCRDGWGAVFARARRAPVRS</sequence>
<evidence type="ECO:0000259" key="2">
    <source>
        <dbReference type="Pfam" id="PF13808"/>
    </source>
</evidence>
<name>A0A4R6SP22_LABRH</name>
<dbReference type="PANTHER" id="PTHR30298:SF0">
    <property type="entry name" value="PROTEIN YBFL-RELATED"/>
    <property type="match status" value="1"/>
</dbReference>
<dbReference type="OrthoDB" id="3867913at2"/>
<accession>A0A4R6SP22</accession>
<dbReference type="GO" id="GO:0003677">
    <property type="term" value="F:DNA binding"/>
    <property type="evidence" value="ECO:0007669"/>
    <property type="project" value="InterPro"/>
</dbReference>
<dbReference type="GO" id="GO:0006313">
    <property type="term" value="P:DNA transposition"/>
    <property type="evidence" value="ECO:0007669"/>
    <property type="project" value="InterPro"/>
</dbReference>
<proteinExistence type="predicted"/>
<dbReference type="InterPro" id="IPR002559">
    <property type="entry name" value="Transposase_11"/>
</dbReference>
<gene>
    <name evidence="3" type="ORF">EV186_101927</name>
</gene>
<comment type="caution">
    <text evidence="3">The sequence shown here is derived from an EMBL/GenBank/DDBJ whole genome shotgun (WGS) entry which is preliminary data.</text>
</comment>
<feature type="domain" description="H repeat-associated protein N-terminal" evidence="2">
    <location>
        <begin position="2"/>
        <end position="81"/>
    </location>
</feature>
<dbReference type="Pfam" id="PF13808">
    <property type="entry name" value="DDE_Tnp_1_assoc"/>
    <property type="match status" value="1"/>
</dbReference>
<dbReference type="Proteomes" id="UP000295444">
    <property type="component" value="Unassembled WGS sequence"/>
</dbReference>
<dbReference type="InterPro" id="IPR047647">
    <property type="entry name" value="ISAs1_transpos"/>
</dbReference>
<dbReference type="AlphaFoldDB" id="A0A4R6SP22"/>
<protein>
    <submittedName>
        <fullName evidence="3">IS4 family transposase</fullName>
    </submittedName>
</protein>
<dbReference type="NCBIfam" id="NF033564">
    <property type="entry name" value="transpos_ISAs1"/>
    <property type="match status" value="1"/>
</dbReference>
<evidence type="ECO:0000259" key="1">
    <source>
        <dbReference type="Pfam" id="PF01609"/>
    </source>
</evidence>
<evidence type="ECO:0000313" key="4">
    <source>
        <dbReference type="Proteomes" id="UP000295444"/>
    </source>
</evidence>
<reference evidence="3 4" key="1">
    <citation type="submission" date="2019-03" db="EMBL/GenBank/DDBJ databases">
        <title>Genomic Encyclopedia of Type Strains, Phase IV (KMG-IV): sequencing the most valuable type-strain genomes for metagenomic binning, comparative biology and taxonomic classification.</title>
        <authorList>
            <person name="Goeker M."/>
        </authorList>
    </citation>
    <scope>NUCLEOTIDE SEQUENCE [LARGE SCALE GENOMIC DNA]</scope>
    <source>
        <strain evidence="3 4">DSM 45361</strain>
    </source>
</reference>